<accession>A0A0L9UAG4</accession>
<dbReference type="Proteomes" id="UP000053144">
    <property type="component" value="Chromosome 3"/>
</dbReference>
<evidence type="ECO:0000256" key="1">
    <source>
        <dbReference type="SAM" id="MobiDB-lite"/>
    </source>
</evidence>
<name>A0A0L9UAG4_PHAAN</name>
<evidence type="ECO:0000313" key="2">
    <source>
        <dbReference type="EMBL" id="KOM39748.1"/>
    </source>
</evidence>
<dbReference type="EMBL" id="CM003373">
    <property type="protein sequence ID" value="KOM39748.1"/>
    <property type="molecule type" value="Genomic_DNA"/>
</dbReference>
<evidence type="ECO:0000313" key="3">
    <source>
        <dbReference type="Proteomes" id="UP000053144"/>
    </source>
</evidence>
<proteinExistence type="predicted"/>
<protein>
    <submittedName>
        <fullName evidence="2">Uncharacterized protein</fullName>
    </submittedName>
</protein>
<reference evidence="3" key="1">
    <citation type="journal article" date="2015" name="Proc. Natl. Acad. Sci. U.S.A.">
        <title>Genome sequencing of adzuki bean (Vigna angularis) provides insight into high starch and low fat accumulation and domestication.</title>
        <authorList>
            <person name="Yang K."/>
            <person name="Tian Z."/>
            <person name="Chen C."/>
            <person name="Luo L."/>
            <person name="Zhao B."/>
            <person name="Wang Z."/>
            <person name="Yu L."/>
            <person name="Li Y."/>
            <person name="Sun Y."/>
            <person name="Li W."/>
            <person name="Chen Y."/>
            <person name="Li Y."/>
            <person name="Zhang Y."/>
            <person name="Ai D."/>
            <person name="Zhao J."/>
            <person name="Shang C."/>
            <person name="Ma Y."/>
            <person name="Wu B."/>
            <person name="Wang M."/>
            <person name="Gao L."/>
            <person name="Sun D."/>
            <person name="Zhang P."/>
            <person name="Guo F."/>
            <person name="Wang W."/>
            <person name="Li Y."/>
            <person name="Wang J."/>
            <person name="Varshney R.K."/>
            <person name="Wang J."/>
            <person name="Ling H.Q."/>
            <person name="Wan P."/>
        </authorList>
    </citation>
    <scope>NUCLEOTIDE SEQUENCE</scope>
    <source>
        <strain evidence="3">cv. Jingnong 6</strain>
    </source>
</reference>
<dbReference type="Gramene" id="KOM39748">
    <property type="protein sequence ID" value="KOM39748"/>
    <property type="gene ID" value="LR48_Vigan03g313000"/>
</dbReference>
<feature type="region of interest" description="Disordered" evidence="1">
    <location>
        <begin position="1"/>
        <end position="52"/>
    </location>
</feature>
<organism evidence="2 3">
    <name type="scientific">Phaseolus angularis</name>
    <name type="common">Azuki bean</name>
    <name type="synonym">Vigna angularis</name>
    <dbReference type="NCBI Taxonomy" id="3914"/>
    <lineage>
        <taxon>Eukaryota</taxon>
        <taxon>Viridiplantae</taxon>
        <taxon>Streptophyta</taxon>
        <taxon>Embryophyta</taxon>
        <taxon>Tracheophyta</taxon>
        <taxon>Spermatophyta</taxon>
        <taxon>Magnoliopsida</taxon>
        <taxon>eudicotyledons</taxon>
        <taxon>Gunneridae</taxon>
        <taxon>Pentapetalae</taxon>
        <taxon>rosids</taxon>
        <taxon>fabids</taxon>
        <taxon>Fabales</taxon>
        <taxon>Fabaceae</taxon>
        <taxon>Papilionoideae</taxon>
        <taxon>50 kb inversion clade</taxon>
        <taxon>NPAAA clade</taxon>
        <taxon>indigoferoid/millettioid clade</taxon>
        <taxon>Phaseoleae</taxon>
        <taxon>Vigna</taxon>
    </lineage>
</organism>
<gene>
    <name evidence="2" type="ORF">LR48_Vigan03g313000</name>
</gene>
<sequence>MPPLPSSITAPLPSPSSCSQKRELFTPKLKPPRSESKTRAGKTPKSIDETLIASPKSKTLNLQEDTRFAQPAAVTITVCFEGHASTIPTLSQ</sequence>
<dbReference type="AlphaFoldDB" id="A0A0L9UAG4"/>